<dbReference type="Pfam" id="PF25137">
    <property type="entry name" value="ADH_Fe_C"/>
    <property type="match status" value="1"/>
</dbReference>
<reference evidence="7" key="2">
    <citation type="submission" date="2020-09" db="EMBL/GenBank/DDBJ databases">
        <authorList>
            <person name="Sun Q."/>
            <person name="Ohkuma M."/>
        </authorList>
    </citation>
    <scope>NUCLEOTIDE SEQUENCE</scope>
    <source>
        <strain evidence="7">JCM 14719</strain>
    </source>
</reference>
<gene>
    <name evidence="7" type="ORF">GCM10007043_03640</name>
</gene>
<dbReference type="PANTHER" id="PTHR11496">
    <property type="entry name" value="ALCOHOL DEHYDROGENASE"/>
    <property type="match status" value="1"/>
</dbReference>
<comment type="caution">
    <text evidence="7">The sequence shown here is derived from an EMBL/GenBank/DDBJ whole genome shotgun (WGS) entry which is preliminary data.</text>
</comment>
<feature type="domain" description="Fe-containing alcohol dehydrogenase-like C-terminal" evidence="6">
    <location>
        <begin position="189"/>
        <end position="339"/>
    </location>
</feature>
<comment type="similarity">
    <text evidence="1">Belongs to the iron-containing alcohol dehydrogenase family.</text>
</comment>
<evidence type="ECO:0000256" key="1">
    <source>
        <dbReference type="ARBA" id="ARBA00007358"/>
    </source>
</evidence>
<dbReference type="InterPro" id="IPR039697">
    <property type="entry name" value="Alcohol_dehydrogenase_Fe"/>
</dbReference>
<evidence type="ECO:0000259" key="5">
    <source>
        <dbReference type="Pfam" id="PF00465"/>
    </source>
</evidence>
<reference evidence="7" key="1">
    <citation type="journal article" date="2014" name="Int. J. Syst. Evol. Microbiol.">
        <title>Complete genome sequence of Corynebacterium casei LMG S-19264T (=DSM 44701T), isolated from a smear-ripened cheese.</title>
        <authorList>
            <consortium name="US DOE Joint Genome Institute (JGI-PGF)"/>
            <person name="Walter F."/>
            <person name="Albersmeier A."/>
            <person name="Kalinowski J."/>
            <person name="Ruckert C."/>
        </authorList>
    </citation>
    <scope>NUCLEOTIDE SEQUENCE</scope>
    <source>
        <strain evidence="7">JCM 14719</strain>
    </source>
</reference>
<keyword evidence="2" id="KW-0560">Oxidoreductase</keyword>
<dbReference type="Pfam" id="PF00465">
    <property type="entry name" value="Fe-ADH"/>
    <property type="match status" value="1"/>
</dbReference>
<dbReference type="FunFam" id="3.40.50.1970:FF:000003">
    <property type="entry name" value="Alcohol dehydrogenase, iron-containing"/>
    <property type="match status" value="1"/>
</dbReference>
<dbReference type="PROSITE" id="PS00913">
    <property type="entry name" value="ADH_IRON_1"/>
    <property type="match status" value="1"/>
</dbReference>
<name>A0A8J3B8J9_9BACI</name>
<dbReference type="Gene3D" id="3.40.50.1970">
    <property type="match status" value="1"/>
</dbReference>
<dbReference type="PANTHER" id="PTHR11496:SF102">
    <property type="entry name" value="ALCOHOL DEHYDROGENASE 4"/>
    <property type="match status" value="1"/>
</dbReference>
<feature type="compositionally biased region" description="Low complexity" evidence="4">
    <location>
        <begin position="364"/>
        <end position="377"/>
    </location>
</feature>
<evidence type="ECO:0000259" key="6">
    <source>
        <dbReference type="Pfam" id="PF25137"/>
    </source>
</evidence>
<proteinExistence type="inferred from homology"/>
<feature type="region of interest" description="Disordered" evidence="4">
    <location>
        <begin position="346"/>
        <end position="383"/>
    </location>
</feature>
<dbReference type="AlphaFoldDB" id="A0A8J3B8J9"/>
<dbReference type="InterPro" id="IPR018211">
    <property type="entry name" value="ADH_Fe_CS"/>
</dbReference>
<dbReference type="EMBL" id="BMOF01000004">
    <property type="protein sequence ID" value="GGJ93208.1"/>
    <property type="molecule type" value="Genomic_DNA"/>
</dbReference>
<dbReference type="SUPFAM" id="SSF56796">
    <property type="entry name" value="Dehydroquinate synthase-like"/>
    <property type="match status" value="1"/>
</dbReference>
<dbReference type="CDD" id="cd08194">
    <property type="entry name" value="Fe-ADH-like"/>
    <property type="match status" value="1"/>
</dbReference>
<keyword evidence="3" id="KW-0520">NAD</keyword>
<protein>
    <submittedName>
        <fullName evidence="7">1,3-propanediol dehydrogenase</fullName>
    </submittedName>
</protein>
<dbReference type="Proteomes" id="UP000637720">
    <property type="component" value="Unassembled WGS sequence"/>
</dbReference>
<keyword evidence="8" id="KW-1185">Reference proteome</keyword>
<dbReference type="Gene3D" id="1.20.1090.10">
    <property type="entry name" value="Dehydroquinate synthase-like - alpha domain"/>
    <property type="match status" value="1"/>
</dbReference>
<evidence type="ECO:0000256" key="4">
    <source>
        <dbReference type="SAM" id="MobiDB-lite"/>
    </source>
</evidence>
<dbReference type="GO" id="GO:0046872">
    <property type="term" value="F:metal ion binding"/>
    <property type="evidence" value="ECO:0007669"/>
    <property type="project" value="InterPro"/>
</dbReference>
<accession>A0A8J3B8J9</accession>
<dbReference type="InterPro" id="IPR001670">
    <property type="entry name" value="ADH_Fe/GldA"/>
</dbReference>
<organism evidence="7 8">
    <name type="scientific">Calditerricola satsumensis</name>
    <dbReference type="NCBI Taxonomy" id="373054"/>
    <lineage>
        <taxon>Bacteria</taxon>
        <taxon>Bacillati</taxon>
        <taxon>Bacillota</taxon>
        <taxon>Bacilli</taxon>
        <taxon>Bacillales</taxon>
        <taxon>Bacillaceae</taxon>
        <taxon>Calditerricola</taxon>
    </lineage>
</organism>
<evidence type="ECO:0000313" key="7">
    <source>
        <dbReference type="EMBL" id="GGJ93208.1"/>
    </source>
</evidence>
<evidence type="ECO:0000313" key="8">
    <source>
        <dbReference type="Proteomes" id="UP000637720"/>
    </source>
</evidence>
<dbReference type="FunFam" id="1.20.1090.10:FF:000001">
    <property type="entry name" value="Aldehyde-alcohol dehydrogenase"/>
    <property type="match status" value="1"/>
</dbReference>
<dbReference type="GO" id="GO:0004022">
    <property type="term" value="F:alcohol dehydrogenase (NAD+) activity"/>
    <property type="evidence" value="ECO:0007669"/>
    <property type="project" value="TreeGrafter"/>
</dbReference>
<evidence type="ECO:0000256" key="3">
    <source>
        <dbReference type="ARBA" id="ARBA00023027"/>
    </source>
</evidence>
<feature type="compositionally biased region" description="Basic and acidic residues" evidence="4">
    <location>
        <begin position="350"/>
        <end position="360"/>
    </location>
</feature>
<evidence type="ECO:0000256" key="2">
    <source>
        <dbReference type="ARBA" id="ARBA00023002"/>
    </source>
</evidence>
<dbReference type="InterPro" id="IPR056798">
    <property type="entry name" value="ADH_Fe_C"/>
</dbReference>
<sequence>MERVARFRIPSVVVYGRGALGRVGEEARRLGAKALIVCDAVMERLGAVAECRAHLAKAGVEAAVYTGVNTEPIDAYVDEALAMYRVEGCDHLIALGGGSAIDTAKAVALLAENGGRIADYHAGERTIRRPSAPLIAVPTTAGTGSEVTDVTVITNTATAVKMMIKHPTLLPTVALVDPLLTVSSPPAVTASSGLDALCHAVEAYLSRRAQPLTDALALSAVRRIAGHLRRAYANGQDLEAREAMALAAMEAGMAFSNASVALVHGMSRPVGALFHVPHGIANAMLMPAVLEYTKPACVARLAVIGRAMCPDVAGASDEEAAEEAIREIKRLCRDLAIPNLQAWGGGGKGLAREGEQDGRRRLGQRQPRQQPARADAGGHCCSL</sequence>
<feature type="domain" description="Alcohol dehydrogenase iron-type/glycerol dehydrogenase GldA" evidence="5">
    <location>
        <begin position="10"/>
        <end position="178"/>
    </location>
</feature>